<dbReference type="InterPro" id="IPR028098">
    <property type="entry name" value="Glyco_trans_4-like_N"/>
</dbReference>
<dbReference type="Gene3D" id="3.40.50.2000">
    <property type="entry name" value="Glycogen Phosphorylase B"/>
    <property type="match status" value="2"/>
</dbReference>
<dbReference type="InterPro" id="IPR001296">
    <property type="entry name" value="Glyco_trans_1"/>
</dbReference>
<feature type="domain" description="Glycosyl transferase family 1" evidence="1">
    <location>
        <begin position="191"/>
        <end position="342"/>
    </location>
</feature>
<proteinExistence type="predicted"/>
<gene>
    <name evidence="3" type="ORF">DWX70_13200</name>
</gene>
<dbReference type="Pfam" id="PF00534">
    <property type="entry name" value="Glycos_transf_1"/>
    <property type="match status" value="1"/>
</dbReference>
<comment type="caution">
    <text evidence="3">The sequence shown here is derived from an EMBL/GenBank/DDBJ whole genome shotgun (WGS) entry which is preliminary data.</text>
</comment>
<evidence type="ECO:0000313" key="3">
    <source>
        <dbReference type="EMBL" id="RGS83333.1"/>
    </source>
</evidence>
<dbReference type="Proteomes" id="UP000266492">
    <property type="component" value="Unassembled WGS sequence"/>
</dbReference>
<reference evidence="3 4" key="1">
    <citation type="submission" date="2018-08" db="EMBL/GenBank/DDBJ databases">
        <title>A genome reference for cultivated species of the human gut microbiota.</title>
        <authorList>
            <person name="Zou Y."/>
            <person name="Xue W."/>
            <person name="Luo G."/>
        </authorList>
    </citation>
    <scope>NUCLEOTIDE SEQUENCE [LARGE SCALE GENOMIC DNA]</scope>
    <source>
        <strain evidence="3 4">AF20-9LB</strain>
    </source>
</reference>
<name>A0A395VZV8_BACOV</name>
<evidence type="ECO:0000313" key="4">
    <source>
        <dbReference type="Proteomes" id="UP000266492"/>
    </source>
</evidence>
<sequence>MRTVFIGAHEEPNGVNSYTYNLALELKKRGFESFVISFGSCNKVTDYKGVKIKQYKTFGNTMTSIPILYLKSLPYLIKHRKEIDMVMYQTVTFSVIPSLIVRLFGMKSSAIIHSLAEDSPKHGRVMKKLLMASMSLALAFTRNVVTVSYTKAKEVYDRYHKSCKVLPCGVFLPVNKELNTDVLEKNGIQVGKFFLTIGRIDPIKNYEVLIDAFKQHNHANYQLVIGGDVNNAYGRTIVERAEGCKNIIFPGIVYGDAKIALLKNCMAYCLVSSSEGLPIALLEGMSYGKIPVVTRIPSIQEVLEKYKIGLWSTVNNVEEVIANMIAIEKDFSILKVQGKTARQIVEENYTWPQICDQYLELVKKNWL</sequence>
<protein>
    <submittedName>
        <fullName evidence="3">Glycosyltransferase</fullName>
    </submittedName>
</protein>
<dbReference type="CDD" id="cd03801">
    <property type="entry name" value="GT4_PimA-like"/>
    <property type="match status" value="1"/>
</dbReference>
<dbReference type="PANTHER" id="PTHR46401">
    <property type="entry name" value="GLYCOSYLTRANSFERASE WBBK-RELATED"/>
    <property type="match status" value="1"/>
</dbReference>
<dbReference type="EMBL" id="QRVZ01000009">
    <property type="protein sequence ID" value="RGS83333.1"/>
    <property type="molecule type" value="Genomic_DNA"/>
</dbReference>
<dbReference type="GO" id="GO:0016757">
    <property type="term" value="F:glycosyltransferase activity"/>
    <property type="evidence" value="ECO:0007669"/>
    <property type="project" value="InterPro"/>
</dbReference>
<keyword evidence="3" id="KW-0808">Transferase</keyword>
<dbReference type="SUPFAM" id="SSF53756">
    <property type="entry name" value="UDP-Glycosyltransferase/glycogen phosphorylase"/>
    <property type="match status" value="1"/>
</dbReference>
<dbReference type="PANTHER" id="PTHR46401:SF8">
    <property type="entry name" value="BLL6006 PROTEIN"/>
    <property type="match status" value="1"/>
</dbReference>
<evidence type="ECO:0000259" key="1">
    <source>
        <dbReference type="Pfam" id="PF00534"/>
    </source>
</evidence>
<dbReference type="AlphaFoldDB" id="A0A395VZV8"/>
<feature type="domain" description="Glycosyltransferase subfamily 4-like N-terminal" evidence="2">
    <location>
        <begin position="13"/>
        <end position="170"/>
    </location>
</feature>
<accession>A0A395VZV8</accession>
<dbReference type="RefSeq" id="WP_118418790.1">
    <property type="nucleotide sequence ID" value="NZ_JAQDLI010000009.1"/>
</dbReference>
<organism evidence="3 4">
    <name type="scientific">Bacteroides ovatus</name>
    <dbReference type="NCBI Taxonomy" id="28116"/>
    <lineage>
        <taxon>Bacteria</taxon>
        <taxon>Pseudomonadati</taxon>
        <taxon>Bacteroidota</taxon>
        <taxon>Bacteroidia</taxon>
        <taxon>Bacteroidales</taxon>
        <taxon>Bacteroidaceae</taxon>
        <taxon>Bacteroides</taxon>
    </lineage>
</organism>
<dbReference type="Pfam" id="PF13439">
    <property type="entry name" value="Glyco_transf_4"/>
    <property type="match status" value="1"/>
</dbReference>
<evidence type="ECO:0000259" key="2">
    <source>
        <dbReference type="Pfam" id="PF13439"/>
    </source>
</evidence>